<name>A0A5V3Q6J5_SALER</name>
<comment type="caution">
    <text evidence="1">The sequence shown here is derived from an EMBL/GenBank/DDBJ whole genome shotgun (WGS) entry which is preliminary data.</text>
</comment>
<organism evidence="1">
    <name type="scientific">Salmonella enterica</name>
    <name type="common">Salmonella choleraesuis</name>
    <dbReference type="NCBI Taxonomy" id="28901"/>
    <lineage>
        <taxon>Bacteria</taxon>
        <taxon>Pseudomonadati</taxon>
        <taxon>Pseudomonadota</taxon>
        <taxon>Gammaproteobacteria</taxon>
        <taxon>Enterobacterales</taxon>
        <taxon>Enterobacteriaceae</taxon>
        <taxon>Salmonella</taxon>
    </lineage>
</organism>
<sequence>MSRCWVYWEDRAAWFCGWFDGWPVWGPKRGREAVTMEQAHQLADATGGAFRFYPVERITIDWPDEPKRPEPEPLSPEVAEAVESFWRSLAERDAQQGCDSNP</sequence>
<gene>
    <name evidence="1" type="ORF">EOF54_22555</name>
</gene>
<accession>A0A5V3Q6J5</accession>
<dbReference type="AlphaFoldDB" id="A0A5V3Q6J5"/>
<dbReference type="EMBL" id="AACZDB010000102">
    <property type="protein sequence ID" value="EAN7721783.1"/>
    <property type="molecule type" value="Genomic_DNA"/>
</dbReference>
<proteinExistence type="predicted"/>
<reference evidence="1" key="1">
    <citation type="submission" date="2019-01" db="EMBL/GenBank/DDBJ databases">
        <authorList>
            <consortium name="PulseNet: The National Subtyping Network for Foodborne Disease Surveillance"/>
            <person name="Tarr C.L."/>
            <person name="Trees E."/>
            <person name="Katz L.S."/>
            <person name="Carleton-Romer H.A."/>
            <person name="Stroika S."/>
            <person name="Kucerova Z."/>
            <person name="Roache K.F."/>
            <person name="Sabol A.L."/>
            <person name="Besser J."/>
            <person name="Gerner-Smidt P."/>
        </authorList>
    </citation>
    <scope>NUCLEOTIDE SEQUENCE</scope>
    <source>
        <strain evidence="1">PNUSAS064916</strain>
    </source>
</reference>
<evidence type="ECO:0000313" key="1">
    <source>
        <dbReference type="EMBL" id="EAN7721783.1"/>
    </source>
</evidence>
<protein>
    <submittedName>
        <fullName evidence="1">Uncharacterized protein</fullName>
    </submittedName>
</protein>